<dbReference type="Proteomes" id="UP000636010">
    <property type="component" value="Unassembled WGS sequence"/>
</dbReference>
<gene>
    <name evidence="2" type="ORF">GCM10011506_01560</name>
</gene>
<protein>
    <submittedName>
        <fullName evidence="2">Uncharacterized protein</fullName>
    </submittedName>
</protein>
<comment type="caution">
    <text evidence="2">The sequence shown here is derived from an EMBL/GenBank/DDBJ whole genome shotgun (WGS) entry which is preliminary data.</text>
</comment>
<dbReference type="RefSeq" id="WP_188459897.1">
    <property type="nucleotide sequence ID" value="NZ_BAABHU010000001.1"/>
</dbReference>
<keyword evidence="3" id="KW-1185">Reference proteome</keyword>
<evidence type="ECO:0000313" key="2">
    <source>
        <dbReference type="EMBL" id="GGC20133.1"/>
    </source>
</evidence>
<proteinExistence type="predicted"/>
<feature type="transmembrane region" description="Helical" evidence="1">
    <location>
        <begin position="116"/>
        <end position="149"/>
    </location>
</feature>
<sequence>MNSEELKSQIIEVFQRNRKTPDANYDESRFLDYLLNPPASKNNIQNSFKGVRRYYRFFEDIELTFGICFSLSDQDRFYSVDQFVKKTNERIGKGRGNKQIIQRRLEEKEHYYIELVLTAVLAIIVFFLGIHIITILVAIGYGIAIWWILSNKLRYKRHNKKLNKVING</sequence>
<reference evidence="3" key="1">
    <citation type="journal article" date="2019" name="Int. J. Syst. Evol. Microbiol.">
        <title>The Global Catalogue of Microorganisms (GCM) 10K type strain sequencing project: providing services to taxonomists for standard genome sequencing and annotation.</title>
        <authorList>
            <consortium name="The Broad Institute Genomics Platform"/>
            <consortium name="The Broad Institute Genome Sequencing Center for Infectious Disease"/>
            <person name="Wu L."/>
            <person name="Ma J."/>
        </authorList>
    </citation>
    <scope>NUCLEOTIDE SEQUENCE [LARGE SCALE GENOMIC DNA]</scope>
    <source>
        <strain evidence="3">CGMCC 1.10832</strain>
    </source>
</reference>
<organism evidence="2 3">
    <name type="scientific">Marivirga lumbricoides</name>
    <dbReference type="NCBI Taxonomy" id="1046115"/>
    <lineage>
        <taxon>Bacteria</taxon>
        <taxon>Pseudomonadati</taxon>
        <taxon>Bacteroidota</taxon>
        <taxon>Cytophagia</taxon>
        <taxon>Cytophagales</taxon>
        <taxon>Marivirgaceae</taxon>
        <taxon>Marivirga</taxon>
    </lineage>
</organism>
<evidence type="ECO:0000313" key="3">
    <source>
        <dbReference type="Proteomes" id="UP000636010"/>
    </source>
</evidence>
<dbReference type="EMBL" id="BMEC01000001">
    <property type="protein sequence ID" value="GGC20133.1"/>
    <property type="molecule type" value="Genomic_DNA"/>
</dbReference>
<keyword evidence="1" id="KW-0472">Membrane</keyword>
<keyword evidence="1" id="KW-1133">Transmembrane helix</keyword>
<evidence type="ECO:0000256" key="1">
    <source>
        <dbReference type="SAM" id="Phobius"/>
    </source>
</evidence>
<name>A0ABQ1L8Z3_9BACT</name>
<accession>A0ABQ1L8Z3</accession>
<keyword evidence="1" id="KW-0812">Transmembrane</keyword>